<gene>
    <name evidence="1" type="ORF">EVAR_82655_1</name>
</gene>
<evidence type="ECO:0000313" key="2">
    <source>
        <dbReference type="Proteomes" id="UP000299102"/>
    </source>
</evidence>
<reference evidence="1 2" key="1">
    <citation type="journal article" date="2019" name="Commun. Biol.">
        <title>The bagworm genome reveals a unique fibroin gene that provides high tensile strength.</title>
        <authorList>
            <person name="Kono N."/>
            <person name="Nakamura H."/>
            <person name="Ohtoshi R."/>
            <person name="Tomita M."/>
            <person name="Numata K."/>
            <person name="Arakawa K."/>
        </authorList>
    </citation>
    <scope>NUCLEOTIDE SEQUENCE [LARGE SCALE GENOMIC DNA]</scope>
</reference>
<name>A0A4C1VAC2_EUMVA</name>
<dbReference type="AlphaFoldDB" id="A0A4C1VAC2"/>
<organism evidence="1 2">
    <name type="scientific">Eumeta variegata</name>
    <name type="common">Bagworm moth</name>
    <name type="synonym">Eumeta japonica</name>
    <dbReference type="NCBI Taxonomy" id="151549"/>
    <lineage>
        <taxon>Eukaryota</taxon>
        <taxon>Metazoa</taxon>
        <taxon>Ecdysozoa</taxon>
        <taxon>Arthropoda</taxon>
        <taxon>Hexapoda</taxon>
        <taxon>Insecta</taxon>
        <taxon>Pterygota</taxon>
        <taxon>Neoptera</taxon>
        <taxon>Endopterygota</taxon>
        <taxon>Lepidoptera</taxon>
        <taxon>Glossata</taxon>
        <taxon>Ditrysia</taxon>
        <taxon>Tineoidea</taxon>
        <taxon>Psychidae</taxon>
        <taxon>Oiketicinae</taxon>
        <taxon>Eumeta</taxon>
    </lineage>
</organism>
<keyword evidence="2" id="KW-1185">Reference proteome</keyword>
<comment type="caution">
    <text evidence="1">The sequence shown here is derived from an EMBL/GenBank/DDBJ whole genome shotgun (WGS) entry which is preliminary data.</text>
</comment>
<dbReference type="EMBL" id="BGZK01000308">
    <property type="protein sequence ID" value="GBP35721.1"/>
    <property type="molecule type" value="Genomic_DNA"/>
</dbReference>
<protein>
    <submittedName>
        <fullName evidence="1">Uncharacterized protein</fullName>
    </submittedName>
</protein>
<accession>A0A4C1VAC2</accession>
<dbReference type="Proteomes" id="UP000299102">
    <property type="component" value="Unassembled WGS sequence"/>
</dbReference>
<sequence length="144" mass="15832">MFQPVSLGPENTRTLFERHVREPDGVRPMFTCRSAHSPGLRTPSDVFVEPSASDHCLYHSIIGRSALSAASSSITLPKKPILIEVAGSENSSERKRVSVRSTTLALNSVLKPTHPVTRGSRNGRRQAVNVILCLRGISFYMYLA</sequence>
<evidence type="ECO:0000313" key="1">
    <source>
        <dbReference type="EMBL" id="GBP35721.1"/>
    </source>
</evidence>
<proteinExistence type="predicted"/>